<dbReference type="InterPro" id="IPR004314">
    <property type="entry name" value="Neprosin"/>
</dbReference>
<evidence type="ECO:0000313" key="3">
    <source>
        <dbReference type="Proteomes" id="UP000295252"/>
    </source>
</evidence>
<protein>
    <submittedName>
        <fullName evidence="2">DH200=94 genomic scaffold, scaffold_2295</fullName>
    </submittedName>
</protein>
<dbReference type="Proteomes" id="UP000295252">
    <property type="component" value="Unassembled WGS sequence"/>
</dbReference>
<reference evidence="3" key="1">
    <citation type="journal article" date="2014" name="Science">
        <title>The coffee genome provides insight into the convergent evolution of caffeine biosynthesis.</title>
        <authorList>
            <person name="Denoeud F."/>
            <person name="Carretero-Paulet L."/>
            <person name="Dereeper A."/>
            <person name="Droc G."/>
            <person name="Guyot R."/>
            <person name="Pietrella M."/>
            <person name="Zheng C."/>
            <person name="Alberti A."/>
            <person name="Anthony F."/>
            <person name="Aprea G."/>
            <person name="Aury J.M."/>
            <person name="Bento P."/>
            <person name="Bernard M."/>
            <person name="Bocs S."/>
            <person name="Campa C."/>
            <person name="Cenci A."/>
            <person name="Combes M.C."/>
            <person name="Crouzillat D."/>
            <person name="Da Silva C."/>
            <person name="Daddiego L."/>
            <person name="De Bellis F."/>
            <person name="Dussert S."/>
            <person name="Garsmeur O."/>
            <person name="Gayraud T."/>
            <person name="Guignon V."/>
            <person name="Jahn K."/>
            <person name="Jamilloux V."/>
            <person name="Joet T."/>
            <person name="Labadie K."/>
            <person name="Lan T."/>
            <person name="Leclercq J."/>
            <person name="Lepelley M."/>
            <person name="Leroy T."/>
            <person name="Li L.T."/>
            <person name="Librado P."/>
            <person name="Lopez L."/>
            <person name="Munoz A."/>
            <person name="Noel B."/>
            <person name="Pallavicini A."/>
            <person name="Perrotta G."/>
            <person name="Poncet V."/>
            <person name="Pot D."/>
            <person name="Priyono X."/>
            <person name="Rigoreau M."/>
            <person name="Rouard M."/>
            <person name="Rozas J."/>
            <person name="Tranchant-Dubreuil C."/>
            <person name="VanBuren R."/>
            <person name="Zhang Q."/>
            <person name="Andrade A.C."/>
            <person name="Argout X."/>
            <person name="Bertrand B."/>
            <person name="de Kochko A."/>
            <person name="Graziosi G."/>
            <person name="Henry R.J."/>
            <person name="Jayarama X."/>
            <person name="Ming R."/>
            <person name="Nagai C."/>
            <person name="Rounsley S."/>
            <person name="Sankoff D."/>
            <person name="Giuliano G."/>
            <person name="Albert V.A."/>
            <person name="Wincker P."/>
            <person name="Lashermes P."/>
        </authorList>
    </citation>
    <scope>NUCLEOTIDE SEQUENCE [LARGE SCALE GENOMIC DNA]</scope>
    <source>
        <strain evidence="3">cv. DH200-94</strain>
    </source>
</reference>
<dbReference type="InParanoid" id="A0A068VK72"/>
<dbReference type="STRING" id="49390.A0A068VK72"/>
<evidence type="ECO:0000313" key="2">
    <source>
        <dbReference type="EMBL" id="CDP21017.1"/>
    </source>
</evidence>
<dbReference type="AlphaFoldDB" id="A0A068VK72"/>
<dbReference type="OrthoDB" id="1858978at2759"/>
<dbReference type="OMA" id="TENVQWV"/>
<evidence type="ECO:0000259" key="1">
    <source>
        <dbReference type="PROSITE" id="PS52045"/>
    </source>
</evidence>
<dbReference type="Gene3D" id="3.90.1320.10">
    <property type="entry name" value="Outer-capsid protein sigma 3, large lobe"/>
    <property type="match status" value="1"/>
</dbReference>
<feature type="domain" description="Neprosin PEP catalytic" evidence="1">
    <location>
        <begin position="1"/>
        <end position="171"/>
    </location>
</feature>
<name>A0A068VK72_COFCA</name>
<gene>
    <name evidence="2" type="ORF">GSCOC_T00002166001</name>
</gene>
<dbReference type="PANTHER" id="PTHR31589:SF57">
    <property type="entry name" value="OS06G0474500 PROTEIN"/>
    <property type="match status" value="1"/>
</dbReference>
<dbReference type="EMBL" id="HG741379">
    <property type="protein sequence ID" value="CDP21017.1"/>
    <property type="molecule type" value="Genomic_DNA"/>
</dbReference>
<organism evidence="2 3">
    <name type="scientific">Coffea canephora</name>
    <name type="common">Robusta coffee</name>
    <dbReference type="NCBI Taxonomy" id="49390"/>
    <lineage>
        <taxon>Eukaryota</taxon>
        <taxon>Viridiplantae</taxon>
        <taxon>Streptophyta</taxon>
        <taxon>Embryophyta</taxon>
        <taxon>Tracheophyta</taxon>
        <taxon>Spermatophyta</taxon>
        <taxon>Magnoliopsida</taxon>
        <taxon>eudicotyledons</taxon>
        <taxon>Gunneridae</taxon>
        <taxon>Pentapetalae</taxon>
        <taxon>asterids</taxon>
        <taxon>lamiids</taxon>
        <taxon>Gentianales</taxon>
        <taxon>Rubiaceae</taxon>
        <taxon>Ixoroideae</taxon>
        <taxon>Gardenieae complex</taxon>
        <taxon>Bertiereae - Coffeeae clade</taxon>
        <taxon>Coffeeae</taxon>
        <taxon>Coffea</taxon>
    </lineage>
</organism>
<dbReference type="Pfam" id="PF03080">
    <property type="entry name" value="Neprosin"/>
    <property type="match status" value="2"/>
</dbReference>
<dbReference type="Gramene" id="CDP21017">
    <property type="protein sequence ID" value="CDP21017"/>
    <property type="gene ID" value="GSCOC_T00002166001"/>
</dbReference>
<accession>A0A068VK72</accession>
<proteinExistence type="predicted"/>
<sequence>MVFPSLFGDSNTRLFTYWTSDGYNSTGCYNLRCPGFVHASNSIALDVALSPVSTYHGAQHEIILHIFKDPKQNVWWLQHGNDDVIEIINNAQDGQHTTTQMGSGHFAEEQAGGASYFKNLQVVDQSNALVPPGDIKAVATKPNCYNIVPGKSDDAGDYFYFGGPGRNPNCP</sequence>
<keyword evidence="3" id="KW-1185">Reference proteome</keyword>
<dbReference type="InterPro" id="IPR053168">
    <property type="entry name" value="Glutamic_endopeptidase"/>
</dbReference>
<dbReference type="PROSITE" id="PS52045">
    <property type="entry name" value="NEPROSIN_PEP_CD"/>
    <property type="match status" value="1"/>
</dbReference>
<dbReference type="PANTHER" id="PTHR31589">
    <property type="entry name" value="PROTEIN, PUTATIVE (DUF239)-RELATED-RELATED"/>
    <property type="match status" value="1"/>
</dbReference>
<dbReference type="PhylomeDB" id="A0A068VK72"/>